<dbReference type="EMBL" id="JAVDYI010000001">
    <property type="protein sequence ID" value="MDR7360368.1"/>
    <property type="molecule type" value="Genomic_DNA"/>
</dbReference>
<reference evidence="2 3" key="1">
    <citation type="submission" date="2023-07" db="EMBL/GenBank/DDBJ databases">
        <title>Sequencing the genomes of 1000 actinobacteria strains.</title>
        <authorList>
            <person name="Klenk H.-P."/>
        </authorList>
    </citation>
    <scope>NUCLEOTIDE SEQUENCE [LARGE SCALE GENOMIC DNA]</scope>
    <source>
        <strain evidence="2 3">DSM 20167</strain>
    </source>
</reference>
<evidence type="ECO:0000313" key="3">
    <source>
        <dbReference type="Proteomes" id="UP001183817"/>
    </source>
</evidence>
<accession>A0ABU2BNZ1</accession>
<organism evidence="2 3">
    <name type="scientific">Paeniglutamicibacter sulfureus</name>
    <dbReference type="NCBI Taxonomy" id="43666"/>
    <lineage>
        <taxon>Bacteria</taxon>
        <taxon>Bacillati</taxon>
        <taxon>Actinomycetota</taxon>
        <taxon>Actinomycetes</taxon>
        <taxon>Micrococcales</taxon>
        <taxon>Micrococcaceae</taxon>
        <taxon>Paeniglutamicibacter</taxon>
    </lineage>
</organism>
<evidence type="ECO:0000256" key="1">
    <source>
        <dbReference type="SAM" id="Phobius"/>
    </source>
</evidence>
<comment type="caution">
    <text evidence="2">The sequence shown here is derived from an EMBL/GenBank/DDBJ whole genome shotgun (WGS) entry which is preliminary data.</text>
</comment>
<gene>
    <name evidence="2" type="ORF">J2S64_004059</name>
</gene>
<dbReference type="Proteomes" id="UP001183817">
    <property type="component" value="Unassembled WGS sequence"/>
</dbReference>
<dbReference type="RefSeq" id="WP_310293211.1">
    <property type="nucleotide sequence ID" value="NZ_BAAAWO010000001.1"/>
</dbReference>
<keyword evidence="1" id="KW-1133">Transmembrane helix</keyword>
<sequence>MAAALDEILAGMIGWRFRTHGLWTTFPAGRVFMGLLAVMGAIHILATASSFYPSF</sequence>
<evidence type="ECO:0000313" key="2">
    <source>
        <dbReference type="EMBL" id="MDR7360368.1"/>
    </source>
</evidence>
<feature type="transmembrane region" description="Helical" evidence="1">
    <location>
        <begin position="31"/>
        <end position="52"/>
    </location>
</feature>
<keyword evidence="3" id="KW-1185">Reference proteome</keyword>
<protein>
    <submittedName>
        <fullName evidence="2">Uncharacterized protein</fullName>
    </submittedName>
</protein>
<keyword evidence="1" id="KW-0812">Transmembrane</keyword>
<keyword evidence="1" id="KW-0472">Membrane</keyword>
<proteinExistence type="predicted"/>
<name>A0ABU2BNZ1_9MICC</name>